<dbReference type="EMBL" id="JBDZYD010000011">
    <property type="protein sequence ID" value="MEQ0563056.1"/>
    <property type="molecule type" value="Genomic_DNA"/>
</dbReference>
<comment type="caution">
    <text evidence="2">The sequence shown here is derived from an EMBL/GenBank/DDBJ whole genome shotgun (WGS) entry which is preliminary data.</text>
</comment>
<feature type="compositionally biased region" description="Basic and acidic residues" evidence="1">
    <location>
        <begin position="381"/>
        <end position="394"/>
    </location>
</feature>
<proteinExistence type="predicted"/>
<dbReference type="Gene3D" id="1.20.1260.20">
    <property type="entry name" value="PPE superfamily"/>
    <property type="match status" value="1"/>
</dbReference>
<feature type="compositionally biased region" description="Gly residues" evidence="1">
    <location>
        <begin position="366"/>
        <end position="379"/>
    </location>
</feature>
<evidence type="ECO:0000256" key="1">
    <source>
        <dbReference type="SAM" id="MobiDB-lite"/>
    </source>
</evidence>
<gene>
    <name evidence="2" type="ORF">ABJI51_28590</name>
</gene>
<evidence type="ECO:0000313" key="2">
    <source>
        <dbReference type="EMBL" id="MEQ0563056.1"/>
    </source>
</evidence>
<feature type="region of interest" description="Disordered" evidence="1">
    <location>
        <begin position="166"/>
        <end position="420"/>
    </location>
</feature>
<evidence type="ECO:0000313" key="3">
    <source>
        <dbReference type="Proteomes" id="UP001440984"/>
    </source>
</evidence>
<dbReference type="InterPro" id="IPR038332">
    <property type="entry name" value="PPE_sf"/>
</dbReference>
<protein>
    <recommendedName>
        <fullName evidence="4">PPE family protein</fullName>
    </recommendedName>
</protein>
<name>A0ABV0LL69_9PSEU</name>
<feature type="compositionally biased region" description="Polar residues" evidence="1">
    <location>
        <begin position="268"/>
        <end position="283"/>
    </location>
</feature>
<organism evidence="2 3">
    <name type="scientific">Amycolatopsis melonis</name>
    <dbReference type="NCBI Taxonomy" id="3156488"/>
    <lineage>
        <taxon>Bacteria</taxon>
        <taxon>Bacillati</taxon>
        <taxon>Actinomycetota</taxon>
        <taxon>Actinomycetes</taxon>
        <taxon>Pseudonocardiales</taxon>
        <taxon>Pseudonocardiaceae</taxon>
        <taxon>Amycolatopsis</taxon>
    </lineage>
</organism>
<evidence type="ECO:0008006" key="4">
    <source>
        <dbReference type="Google" id="ProtNLM"/>
    </source>
</evidence>
<feature type="compositionally biased region" description="Gly residues" evidence="1">
    <location>
        <begin position="313"/>
        <end position="322"/>
    </location>
</feature>
<accession>A0ABV0LL69</accession>
<dbReference type="Proteomes" id="UP001440984">
    <property type="component" value="Unassembled WGS sequence"/>
</dbReference>
<reference evidence="2 3" key="1">
    <citation type="submission" date="2024-05" db="EMBL/GenBank/DDBJ databases">
        <authorList>
            <person name="Zhao H."/>
            <person name="Xu Y."/>
            <person name="Lin S."/>
            <person name="Spain J.C."/>
            <person name="Zhou N.-Y."/>
        </authorList>
    </citation>
    <scope>NUCLEOTIDE SEQUENCE [LARGE SCALE GENOMIC DNA]</scope>
    <source>
        <strain evidence="2 3">NEAU-NG30</strain>
    </source>
</reference>
<feature type="compositionally biased region" description="Low complexity" evidence="1">
    <location>
        <begin position="225"/>
        <end position="251"/>
    </location>
</feature>
<dbReference type="RefSeq" id="WP_348954132.1">
    <property type="nucleotide sequence ID" value="NZ_JBDZYD010000011.1"/>
</dbReference>
<feature type="compositionally biased region" description="Gly residues" evidence="1">
    <location>
        <begin position="330"/>
        <end position="357"/>
    </location>
</feature>
<sequence>MTEYTAQQIVDFLKSGEGPDSLYASGRIAEQMAAKHVEARDMMTRLQAAMSEAWSGNAAGQAQAGAGPLLAASEVSAVHLAAAQSALTTQGVDYTDLKNKVGDGPGPQPQEDFLSRHLPMLTDKDEEIAAWNAKAQEVVQHYGTYNGQSTDNTAGLPTDYGDLTLPAGGTDVQHAEKPATVTPPGDHRASTDRTTTTHVDQHRATVPGQDVSWQQQRPGDHTETHTSTSTNTSTTNTSTNTNTNVPTGTTTPPGQDDTTRTSGLAPVASNNPADGRTSPNLPGTSFGRDGGSGDINARLGPGVPGTPETLGVPGTGRIGTPGSGSSSSGGTSGRGGSVVEGPGGRSGAGRLGAGGMTRAGIAGASGKPGIGGGMAGPVGRGQKEEDKEHKRLEVLLEPDPDELFGGFPDGMKPVPPTIGT</sequence>
<keyword evidence="3" id="KW-1185">Reference proteome</keyword>